<keyword evidence="4" id="KW-1185">Reference proteome</keyword>
<feature type="region of interest" description="Disordered" evidence="2">
    <location>
        <begin position="78"/>
        <end position="171"/>
    </location>
</feature>
<feature type="compositionally biased region" description="Polar residues" evidence="2">
    <location>
        <begin position="158"/>
        <end position="171"/>
    </location>
</feature>
<feature type="compositionally biased region" description="Low complexity" evidence="2">
    <location>
        <begin position="133"/>
        <end position="144"/>
    </location>
</feature>
<dbReference type="PANTHER" id="PTHR45971:SF1">
    <property type="entry name" value="RUBICON, ISOFORM A"/>
    <property type="match status" value="1"/>
</dbReference>
<dbReference type="OrthoDB" id="10067503at2759"/>
<feature type="compositionally biased region" description="Basic residues" evidence="2">
    <location>
        <begin position="78"/>
        <end position="89"/>
    </location>
</feature>
<comment type="caution">
    <text evidence="3">The sequence shown here is derived from an EMBL/GenBank/DDBJ whole genome shotgun (WGS) entry which is preliminary data.</text>
</comment>
<evidence type="ECO:0000313" key="3">
    <source>
        <dbReference type="EMBL" id="CAB4006290.1"/>
    </source>
</evidence>
<dbReference type="PANTHER" id="PTHR45971">
    <property type="entry name" value="PHOX (PX) DOMAIN-CONTAINING PROTEIN"/>
    <property type="match status" value="1"/>
</dbReference>
<organism evidence="3 4">
    <name type="scientific">Paramuricea clavata</name>
    <name type="common">Red gorgonian</name>
    <name type="synonym">Violescent sea-whip</name>
    <dbReference type="NCBI Taxonomy" id="317549"/>
    <lineage>
        <taxon>Eukaryota</taxon>
        <taxon>Metazoa</taxon>
        <taxon>Cnidaria</taxon>
        <taxon>Anthozoa</taxon>
        <taxon>Octocorallia</taxon>
        <taxon>Malacalcyonacea</taxon>
        <taxon>Plexauridae</taxon>
        <taxon>Paramuricea</taxon>
    </lineage>
</organism>
<sequence>MGSPFSSRTSQNPVLGFLSSRLNDSCQAFDRENAHFSISEALICAIEQMKCENAYDSDLDEDDDDESDEEILQLRAKIKRKMARKRRSKKQEGVFPDAMSSSTKSTGTSLSSGSPRSSFSSREPPKSVDSDYNSSNELPSPESSKSQKRVERHDLIPSGTSLDTSSLETSGSPISAEQVALCLLEKVASRKNLTSADLKWMVSEHDVPHSLLPLPTAIPVSPDDELYDTTEHFDRRTSLPCRLRGNLEWAPPRQQIIFSIPSNPKRKETMTKQGYRCAGCGMRIDPGYMKRFRYCNYLGKYFCNTCHSSKPTVIPARIIQRWDFKEYPFNLKLCLAKGFVCEYCKNGDDIIYPFEVKRCSQCPDCGSCYHRECFAKGKCPKCERLLLRKKAAEVFKFGPDEDELT</sequence>
<evidence type="ECO:0000256" key="2">
    <source>
        <dbReference type="SAM" id="MobiDB-lite"/>
    </source>
</evidence>
<proteinExistence type="predicted"/>
<reference evidence="3" key="1">
    <citation type="submission" date="2020-04" db="EMBL/GenBank/DDBJ databases">
        <authorList>
            <person name="Alioto T."/>
            <person name="Alioto T."/>
            <person name="Gomez Garrido J."/>
        </authorList>
    </citation>
    <scope>NUCLEOTIDE SEQUENCE</scope>
    <source>
        <strain evidence="3">A484AB</strain>
    </source>
</reference>
<dbReference type="Pfam" id="PF21054">
    <property type="entry name" value="RUBC_PIKBD"/>
    <property type="match status" value="1"/>
</dbReference>
<dbReference type="SMART" id="SM01175">
    <property type="entry name" value="DUF4206"/>
    <property type="match status" value="1"/>
</dbReference>
<dbReference type="InterPro" id="IPR048569">
    <property type="entry name" value="RUBC_PIKBD"/>
</dbReference>
<evidence type="ECO:0000256" key="1">
    <source>
        <dbReference type="ARBA" id="ARBA00023006"/>
    </source>
</evidence>
<dbReference type="InterPro" id="IPR025258">
    <property type="entry name" value="RH_dom"/>
</dbReference>
<name>A0A7D9ED74_PARCT</name>
<accession>A0A7D9ED74</accession>
<gene>
    <name evidence="3" type="ORF">PACLA_8A014721</name>
</gene>
<dbReference type="Proteomes" id="UP001152795">
    <property type="component" value="Unassembled WGS sequence"/>
</dbReference>
<protein>
    <submittedName>
        <fullName evidence="3">Uncharacterized protein</fullName>
    </submittedName>
</protein>
<dbReference type="Pfam" id="PF13901">
    <property type="entry name" value="RH_dom"/>
    <property type="match status" value="2"/>
</dbReference>
<feature type="compositionally biased region" description="Low complexity" evidence="2">
    <location>
        <begin position="100"/>
        <end position="122"/>
    </location>
</feature>
<dbReference type="EMBL" id="CACRXK020005468">
    <property type="protein sequence ID" value="CAB4006290.1"/>
    <property type="molecule type" value="Genomic_DNA"/>
</dbReference>
<evidence type="ECO:0000313" key="4">
    <source>
        <dbReference type="Proteomes" id="UP001152795"/>
    </source>
</evidence>
<keyword evidence="1" id="KW-0072">Autophagy</keyword>
<dbReference type="GO" id="GO:0006914">
    <property type="term" value="P:autophagy"/>
    <property type="evidence" value="ECO:0007669"/>
    <property type="project" value="UniProtKB-KW"/>
</dbReference>
<dbReference type="AlphaFoldDB" id="A0A7D9ED74"/>
<dbReference type="InterPro" id="IPR052428">
    <property type="entry name" value="Autophagy_HostDef_Reg"/>
</dbReference>
<dbReference type="GO" id="GO:1901981">
    <property type="term" value="F:phosphatidylinositol phosphate binding"/>
    <property type="evidence" value="ECO:0007669"/>
    <property type="project" value="TreeGrafter"/>
</dbReference>